<accession>A0ABP9BQ95</accession>
<gene>
    <name evidence="2" type="ORF">GCM10023329_58080</name>
</gene>
<feature type="domain" description="Schlafen AlbA-2" evidence="1">
    <location>
        <begin position="49"/>
        <end position="184"/>
    </location>
</feature>
<reference evidence="3" key="1">
    <citation type="journal article" date="2019" name="Int. J. Syst. Evol. Microbiol.">
        <title>The Global Catalogue of Microorganisms (GCM) 10K type strain sequencing project: providing services to taxonomists for standard genome sequencing and annotation.</title>
        <authorList>
            <consortium name="The Broad Institute Genomics Platform"/>
            <consortium name="The Broad Institute Genome Sequencing Center for Infectious Disease"/>
            <person name="Wu L."/>
            <person name="Ma J."/>
        </authorList>
    </citation>
    <scope>NUCLEOTIDE SEQUENCE [LARGE SCALE GENOMIC DNA]</scope>
    <source>
        <strain evidence="3">JCM 18324</strain>
    </source>
</reference>
<dbReference type="InterPro" id="IPR007421">
    <property type="entry name" value="Schlafen_AlbA_2_dom"/>
</dbReference>
<dbReference type="Proteomes" id="UP001501147">
    <property type="component" value="Unassembled WGS sequence"/>
</dbReference>
<evidence type="ECO:0000313" key="2">
    <source>
        <dbReference type="EMBL" id="GAA4797425.1"/>
    </source>
</evidence>
<organism evidence="2 3">
    <name type="scientific">Streptomyces sanyensis</name>
    <dbReference type="NCBI Taxonomy" id="568869"/>
    <lineage>
        <taxon>Bacteria</taxon>
        <taxon>Bacillati</taxon>
        <taxon>Actinomycetota</taxon>
        <taxon>Actinomycetes</taxon>
        <taxon>Kitasatosporales</taxon>
        <taxon>Streptomycetaceae</taxon>
        <taxon>Streptomyces</taxon>
    </lineage>
</organism>
<proteinExistence type="predicted"/>
<dbReference type="EMBL" id="BAABJV010000033">
    <property type="protein sequence ID" value="GAA4797425.1"/>
    <property type="molecule type" value="Genomic_DNA"/>
</dbReference>
<dbReference type="InterPro" id="IPR038461">
    <property type="entry name" value="Schlafen_AlbA_2_dom_sf"/>
</dbReference>
<evidence type="ECO:0000313" key="3">
    <source>
        <dbReference type="Proteomes" id="UP001501147"/>
    </source>
</evidence>
<dbReference type="Gene3D" id="3.30.950.30">
    <property type="entry name" value="Schlafen, AAA domain"/>
    <property type="match status" value="1"/>
</dbReference>
<comment type="caution">
    <text evidence="2">The sequence shown here is derived from an EMBL/GenBank/DDBJ whole genome shotgun (WGS) entry which is preliminary data.</text>
</comment>
<dbReference type="Pfam" id="PF04326">
    <property type="entry name" value="SLFN_AlbA_2"/>
    <property type="match status" value="1"/>
</dbReference>
<evidence type="ECO:0000259" key="1">
    <source>
        <dbReference type="Pfam" id="PF04326"/>
    </source>
</evidence>
<protein>
    <recommendedName>
        <fullName evidence="1">Schlafen AlbA-2 domain-containing protein</fullName>
    </recommendedName>
</protein>
<sequence>MLRASWFSYDASLYMRRWDRADGGRSMAVVVEPVVTEEKLRELLAEASEQRALDYKEALDLSERRDLVDIAKDVAAMQAEPSGGYLVIGADDHGTPTGRLSEDQTRGFDEATLRPKLRKYIQTLTIHTAAHCLDGKWLVLLYVAPSADGCCVFQVEGTYQDGKKQVTVFRAGDVFVRHGTSSERWKQSDVVGVWQRAIASRKETWRRELRQELEAQGAIGEAAQHVRQRSVSALTWQLDQEVFDAAVLEYLRAEDDIPLRQFLLSAPAQARELLTTMPEDLPTLLNRVASFTALSLVHERTQWVTKGTDSLLSIYNLGNELPGSAQESLTGPRLWLSVLERVYGLGGLAVRLQDWPAVRMLADRRGTDQGFDWFGSWLRHGLTTASRAGLLASGASHSSGLIAAAHNTVREVPALHPDASPDDDAVLNSLCQFDALGALVVMGAAGRAATRDFYTNFARYMTQRTEPALVAVTSDAGMRQTLFDGSPQLLEESLKLLVRMADEEGFRFNGWTGVSDPHLQELVYD</sequence>
<keyword evidence="3" id="KW-1185">Reference proteome</keyword>
<name>A0ABP9BQ95_9ACTN</name>